<dbReference type="SUPFAM" id="SSF53720">
    <property type="entry name" value="ALDH-like"/>
    <property type="match status" value="1"/>
</dbReference>
<keyword evidence="1 3" id="KW-0560">Oxidoreductase</keyword>
<evidence type="ECO:0000313" key="6">
    <source>
        <dbReference type="Proteomes" id="UP000662986"/>
    </source>
</evidence>
<feature type="active site" evidence="2">
    <location>
        <position position="257"/>
    </location>
</feature>
<accession>A0A974ZVW8</accession>
<gene>
    <name evidence="5" type="ORF">JWS13_26160</name>
</gene>
<evidence type="ECO:0000256" key="2">
    <source>
        <dbReference type="PROSITE-ProRule" id="PRU10007"/>
    </source>
</evidence>
<evidence type="ECO:0000259" key="4">
    <source>
        <dbReference type="Pfam" id="PF00171"/>
    </source>
</evidence>
<dbReference type="PROSITE" id="PS00687">
    <property type="entry name" value="ALDEHYDE_DEHYDR_GLU"/>
    <property type="match status" value="1"/>
</dbReference>
<evidence type="ECO:0000256" key="1">
    <source>
        <dbReference type="ARBA" id="ARBA00023002"/>
    </source>
</evidence>
<sequence length="486" mass="50449">MSSPEATVLPDVLTAVIGGKWTAAATDATIHDVHDPATEQVIARFAQTTAQQVDEAVRNAHDAWRGWAATAPVERGRVLARLADTVRAHADMLATLESADTGKPISQARGDIAVTARYLEYYAGACDKFGGETIPQAADTFAYTVRESYGVVAHITPWNAPLSQMMRGVAPCLAAGNTVVVKPSELTPLTTGLVAILMVEAGLPAGVCNIVLGDGPAVGSPLVGHELVRHIAFTGSVAAGQSVGRVAAERIVGAHLELGGKSPTIVCADADLGRAAKAGALAVIRNSGQSCFATTRLFVHRAVHDEFVERVAAEMQGLSVGPGADDPDLGPLVSAAQRDRVLGIVEQARADGAEIIVGGHRPTGRDTGFFVMPTLVASVTNDMAIAQQEVFGPVQSVIAFDDLGEAIAQANDTPYGLSAGVFTSDIGRAHRVARELQAGQVQINRYAGAGVEIPFGGYKASGIGREKGTEALLGYTQVKSVIVALD</sequence>
<dbReference type="InterPro" id="IPR015590">
    <property type="entry name" value="Aldehyde_DH_dom"/>
</dbReference>
<protein>
    <submittedName>
        <fullName evidence="5">Aldehyde dehydrogenase</fullName>
    </submittedName>
</protein>
<evidence type="ECO:0000313" key="5">
    <source>
        <dbReference type="EMBL" id="QSE91872.1"/>
    </source>
</evidence>
<dbReference type="Pfam" id="PF00171">
    <property type="entry name" value="Aldedh"/>
    <property type="match status" value="1"/>
</dbReference>
<dbReference type="InterPro" id="IPR016163">
    <property type="entry name" value="Ald_DH_C"/>
</dbReference>
<dbReference type="Proteomes" id="UP000662986">
    <property type="component" value="Chromosome"/>
</dbReference>
<dbReference type="PANTHER" id="PTHR11699">
    <property type="entry name" value="ALDEHYDE DEHYDROGENASE-RELATED"/>
    <property type="match status" value="1"/>
</dbReference>
<proteinExistence type="inferred from homology"/>
<feature type="domain" description="Aldehyde dehydrogenase" evidence="4">
    <location>
        <begin position="21"/>
        <end position="481"/>
    </location>
</feature>
<organism evidence="5 6">
    <name type="scientific">Rhodococcus pseudokoreensis</name>
    <dbReference type="NCBI Taxonomy" id="2811421"/>
    <lineage>
        <taxon>Bacteria</taxon>
        <taxon>Bacillati</taxon>
        <taxon>Actinomycetota</taxon>
        <taxon>Actinomycetes</taxon>
        <taxon>Mycobacteriales</taxon>
        <taxon>Nocardiaceae</taxon>
        <taxon>Rhodococcus</taxon>
    </lineage>
</organism>
<name>A0A974ZVW8_9NOCA</name>
<dbReference type="EMBL" id="CP070619">
    <property type="protein sequence ID" value="QSE91872.1"/>
    <property type="molecule type" value="Genomic_DNA"/>
</dbReference>
<keyword evidence="6" id="KW-1185">Reference proteome</keyword>
<dbReference type="InterPro" id="IPR016162">
    <property type="entry name" value="Ald_DH_N"/>
</dbReference>
<dbReference type="RefSeq" id="WP_206008254.1">
    <property type="nucleotide sequence ID" value="NZ_CP070619.1"/>
</dbReference>
<dbReference type="Gene3D" id="3.40.605.10">
    <property type="entry name" value="Aldehyde Dehydrogenase, Chain A, domain 1"/>
    <property type="match status" value="1"/>
</dbReference>
<reference evidence="5 6" key="2">
    <citation type="journal article" date="2022" name="Arch. Microbiol.">
        <title>Rhodococcus pseudokoreensis sp. nov. isolated from the rhizosphere of young M26 apple rootstocks.</title>
        <authorList>
            <person name="Kampfer P."/>
            <person name="Glaeser S.P."/>
            <person name="Blom J."/>
            <person name="Wolf J."/>
            <person name="Benning S."/>
            <person name="Schloter M."/>
            <person name="Neumann-Schaal M."/>
        </authorList>
    </citation>
    <scope>NUCLEOTIDE SEQUENCE [LARGE SCALE GENOMIC DNA]</scope>
    <source>
        <strain evidence="5 6">R79</strain>
    </source>
</reference>
<dbReference type="InterPro" id="IPR029510">
    <property type="entry name" value="Ald_DH_CS_GLU"/>
</dbReference>
<evidence type="ECO:0000256" key="3">
    <source>
        <dbReference type="RuleBase" id="RU003345"/>
    </source>
</evidence>
<comment type="similarity">
    <text evidence="3">Belongs to the aldehyde dehydrogenase family.</text>
</comment>
<dbReference type="InterPro" id="IPR016161">
    <property type="entry name" value="Ald_DH/histidinol_DH"/>
</dbReference>
<dbReference type="Gene3D" id="3.40.309.10">
    <property type="entry name" value="Aldehyde Dehydrogenase, Chain A, domain 2"/>
    <property type="match status" value="1"/>
</dbReference>
<reference evidence="5 6" key="1">
    <citation type="journal article" date="2021" name="Microbiol. Resour. Announc.">
        <title>Complete Genome Sequences of Two Rhodococcus sp. Strains with Large and Linear Chromosomes, Isolated from Apple Rhizosphere.</title>
        <authorList>
            <person name="Benning S."/>
            <person name="Brugnone N."/>
            <person name="Siani R."/>
            <person name="Kublik S."/>
            <person name="Schloter M."/>
            <person name="Rad V."/>
        </authorList>
    </citation>
    <scope>NUCLEOTIDE SEQUENCE [LARGE SCALE GENOMIC DNA]</scope>
    <source>
        <strain evidence="5 6">R79</strain>
    </source>
</reference>